<dbReference type="CDD" id="cd00167">
    <property type="entry name" value="SANT"/>
    <property type="match status" value="1"/>
</dbReference>
<feature type="compositionally biased region" description="Low complexity" evidence="2">
    <location>
        <begin position="1108"/>
        <end position="1123"/>
    </location>
</feature>
<proteinExistence type="inferred from homology"/>
<dbReference type="InterPro" id="IPR027417">
    <property type="entry name" value="P-loop_NTPase"/>
</dbReference>
<evidence type="ECO:0000256" key="1">
    <source>
        <dbReference type="ARBA" id="ARBA00009687"/>
    </source>
</evidence>
<feature type="region of interest" description="Disordered" evidence="2">
    <location>
        <begin position="67"/>
        <end position="97"/>
    </location>
</feature>
<dbReference type="Gene3D" id="3.40.50.10810">
    <property type="entry name" value="Tandem AAA-ATPase domain"/>
    <property type="match status" value="1"/>
</dbReference>
<dbReference type="InterPro" id="IPR001005">
    <property type="entry name" value="SANT/Myb"/>
</dbReference>
<feature type="domain" description="Myb-like" evidence="3">
    <location>
        <begin position="1043"/>
        <end position="1104"/>
    </location>
</feature>
<feature type="compositionally biased region" description="Polar residues" evidence="2">
    <location>
        <begin position="73"/>
        <end position="91"/>
    </location>
</feature>
<evidence type="ECO:0000313" key="5">
    <source>
        <dbReference type="Proteomes" id="UP000019132"/>
    </source>
</evidence>
<evidence type="ECO:0000313" key="4">
    <source>
        <dbReference type="EnsemblProtists" id="PYU1_T014536"/>
    </source>
</evidence>
<dbReference type="InterPro" id="IPR009057">
    <property type="entry name" value="Homeodomain-like_sf"/>
</dbReference>
<feature type="region of interest" description="Disordered" evidence="2">
    <location>
        <begin position="733"/>
        <end position="757"/>
    </location>
</feature>
<reference evidence="4" key="3">
    <citation type="submission" date="2015-02" db="UniProtKB">
        <authorList>
            <consortium name="EnsemblProtists"/>
        </authorList>
    </citation>
    <scope>IDENTIFICATION</scope>
    <source>
        <strain evidence="4">DAOM BR144</strain>
    </source>
</reference>
<dbReference type="HOGENOM" id="CLU_254889_0_0_1"/>
<feature type="compositionally biased region" description="Polar residues" evidence="2">
    <location>
        <begin position="1281"/>
        <end position="1290"/>
    </location>
</feature>
<dbReference type="PROSITE" id="PS50090">
    <property type="entry name" value="MYB_LIKE"/>
    <property type="match status" value="1"/>
</dbReference>
<dbReference type="Gene3D" id="3.40.50.300">
    <property type="entry name" value="P-loop containing nucleotide triphosphate hydrolases"/>
    <property type="match status" value="1"/>
</dbReference>
<dbReference type="VEuPathDB" id="FungiDB:PYU1_G014505"/>
<dbReference type="PANTHER" id="PTHR10799">
    <property type="entry name" value="SNF2/RAD54 HELICASE FAMILY"/>
    <property type="match status" value="1"/>
</dbReference>
<dbReference type="Pfam" id="PF13921">
    <property type="entry name" value="Myb_DNA-bind_6"/>
    <property type="match status" value="1"/>
</dbReference>
<dbReference type="SMART" id="SM00717">
    <property type="entry name" value="SANT"/>
    <property type="match status" value="1"/>
</dbReference>
<name>K3XBD7_GLOUD</name>
<accession>K3XBD7</accession>
<evidence type="ECO:0000256" key="2">
    <source>
        <dbReference type="SAM" id="MobiDB-lite"/>
    </source>
</evidence>
<dbReference type="SUPFAM" id="SSF46689">
    <property type="entry name" value="Homeodomain-like"/>
    <property type="match status" value="1"/>
</dbReference>
<feature type="compositionally biased region" description="Low complexity" evidence="2">
    <location>
        <begin position="1260"/>
        <end position="1280"/>
    </location>
</feature>
<feature type="compositionally biased region" description="Polar residues" evidence="2">
    <location>
        <begin position="1041"/>
        <end position="1052"/>
    </location>
</feature>
<feature type="region of interest" description="Disordered" evidence="2">
    <location>
        <begin position="1108"/>
        <end position="1132"/>
    </location>
</feature>
<feature type="region of interest" description="Disordered" evidence="2">
    <location>
        <begin position="1260"/>
        <end position="1294"/>
    </location>
</feature>
<dbReference type="SUPFAM" id="SSF52540">
    <property type="entry name" value="P-loop containing nucleoside triphosphate hydrolases"/>
    <property type="match status" value="2"/>
</dbReference>
<comment type="similarity">
    <text evidence="1">Belongs to the SNF2/RAD54 helicase family. ISWI subfamily.</text>
</comment>
<reference evidence="5" key="2">
    <citation type="submission" date="2010-04" db="EMBL/GenBank/DDBJ databases">
        <authorList>
            <person name="Buell R."/>
            <person name="Hamilton J."/>
            <person name="Hostetler J."/>
        </authorList>
    </citation>
    <scope>NUCLEOTIDE SEQUENCE [LARGE SCALE GENOMIC DNA]</scope>
    <source>
        <strain evidence="5">DAOM:BR144</strain>
    </source>
</reference>
<keyword evidence="5" id="KW-1185">Reference proteome</keyword>
<dbReference type="InterPro" id="IPR038718">
    <property type="entry name" value="SNF2-like_sf"/>
</dbReference>
<dbReference type="eggNOG" id="KOG0384">
    <property type="taxonomic scope" value="Eukaryota"/>
</dbReference>
<dbReference type="EMBL" id="GL376574">
    <property type="status" value="NOT_ANNOTATED_CDS"/>
    <property type="molecule type" value="Genomic_DNA"/>
</dbReference>
<feature type="region of interest" description="Disordered" evidence="2">
    <location>
        <begin position="861"/>
        <end position="908"/>
    </location>
</feature>
<reference evidence="5" key="1">
    <citation type="journal article" date="2010" name="Genome Biol.">
        <title>Genome sequence of the necrotrophic plant pathogen Pythium ultimum reveals original pathogenicity mechanisms and effector repertoire.</title>
        <authorList>
            <person name="Levesque C.A."/>
            <person name="Brouwer H."/>
            <person name="Cano L."/>
            <person name="Hamilton J.P."/>
            <person name="Holt C."/>
            <person name="Huitema E."/>
            <person name="Raffaele S."/>
            <person name="Robideau G.P."/>
            <person name="Thines M."/>
            <person name="Win J."/>
            <person name="Zerillo M.M."/>
            <person name="Beakes G.W."/>
            <person name="Boore J.L."/>
            <person name="Busam D."/>
            <person name="Dumas B."/>
            <person name="Ferriera S."/>
            <person name="Fuerstenberg S.I."/>
            <person name="Gachon C.M."/>
            <person name="Gaulin E."/>
            <person name="Govers F."/>
            <person name="Grenville-Briggs L."/>
            <person name="Horner N."/>
            <person name="Hostetler J."/>
            <person name="Jiang R.H."/>
            <person name="Johnson J."/>
            <person name="Krajaejun T."/>
            <person name="Lin H."/>
            <person name="Meijer H.J."/>
            <person name="Moore B."/>
            <person name="Morris P."/>
            <person name="Phuntmart V."/>
            <person name="Puiu D."/>
            <person name="Shetty J."/>
            <person name="Stajich J.E."/>
            <person name="Tripathy S."/>
            <person name="Wawra S."/>
            <person name="van West P."/>
            <person name="Whitty B.R."/>
            <person name="Coutinho P.M."/>
            <person name="Henrissat B."/>
            <person name="Martin F."/>
            <person name="Thomas P.D."/>
            <person name="Tyler B.M."/>
            <person name="De Vries R.P."/>
            <person name="Kamoun S."/>
            <person name="Yandell M."/>
            <person name="Tisserat N."/>
            <person name="Buell C.R."/>
        </authorList>
    </citation>
    <scope>NUCLEOTIDE SEQUENCE</scope>
    <source>
        <strain evidence="5">DAOM:BR144</strain>
    </source>
</reference>
<organism evidence="4 5">
    <name type="scientific">Globisporangium ultimum (strain ATCC 200006 / CBS 805.95 / DAOM BR144)</name>
    <name type="common">Pythium ultimum</name>
    <dbReference type="NCBI Taxonomy" id="431595"/>
    <lineage>
        <taxon>Eukaryota</taxon>
        <taxon>Sar</taxon>
        <taxon>Stramenopiles</taxon>
        <taxon>Oomycota</taxon>
        <taxon>Peronosporomycetes</taxon>
        <taxon>Pythiales</taxon>
        <taxon>Pythiaceae</taxon>
        <taxon>Globisporangium</taxon>
    </lineage>
</organism>
<dbReference type="Pfam" id="PF00176">
    <property type="entry name" value="SNF2-rel_dom"/>
    <property type="match status" value="1"/>
</dbReference>
<evidence type="ECO:0000259" key="3">
    <source>
        <dbReference type="PROSITE" id="PS50090"/>
    </source>
</evidence>
<dbReference type="InParanoid" id="K3XBD7"/>
<dbReference type="STRING" id="431595.K3XBD7"/>
<sequence length="1392" mass="152243">MDIEAIDERMEKLASGSGEVESTVELNYKKIEVLSDSPEERCVNAARSKMKRIVATGQKARDAMLSNVKNEDSASSTERALQEIQTRSSSHGDGGRSPSTVLAAFQILALRWMLELYGAGLNMLLNDQLGMGKAATISAFLNLVNRLEGHVESSPDASRKDGTVTGPHLIIVAGEELHKWQFALRAWCGQWKIQVYQGTSRYRKQLQREWKTQSVTAGAVGDQFFNDFDGDELWNEDTQPVFCVLCPVRAFLEDSGDFIGFNGWQMLVVENEFDELFEDSKVVADLKSIPQKQRRILCNGRSIDNWNNVSVRNHYAEFLLKDCSAAEGEEWSADVWSRLLQLDKLSVAHAMQACGKSSSAVASLWKSAQPESQNYVGVIVVALYCLGLRRVRSEVETQLGKIEEQSLSCKLGASQLAQYRTAISGFVSSISVTSEREERLEVWLQLFLRLRTICNCVDIVNDFDKLALADMRVMLSCSAKLDALSSLIHRLVVKEEKRVVIYCQFNGMFPILEMFLTLLDVSFVRIAGKAEMQRRALSHFAERMAVKVALASTRLSCQQGTRAVTVYGADAIIVLDSDWSAICDAKLRASWAKMAVGRDVVPVYRLHCEQTIEASLLQVGACFSEKVFSEMTPQELLSVPTDLPVGSALEKPSWWTSNPSSGTAAASIIANIATSARRAEDEENFCGDESELERPLLVYNIDLDAEEHLLLSNTDELTPVEWYAVNYVHGLTDKKRGNQSDDDAGNHDDESTNDGWMSTYGQTITRSFDEFATIENKQQWQNGNTQSQLFYDSSVSFGPVDEKTVEKLFDHLRVKGVEAHYDVYKPPQPPTDEQSEVFCEPGTDAGNQMLFHVSYRVPAPPAPPPAIKAKSEQASLAQSDTTSKPIKVKKQRNSAGNAAATTGAVRTGTIPPTAAVTGVKRKLDQQSAGTAVVRTPSTKEQRVDLEGIPLPDVAEFEDDDFWGDTNLDALDSASWDDASVLTGILGSTAESSSGVNSSSTAGTASTTQESATSGTKPITKKAKGSTGTGTGTATNRARKGSVSSDSGRDGWSSQDDMVLKKLFELYGSNWTLIAQVFNSTTAVSRFFCKKRSPRQCYDRYGKIISGSLSSGSSTSTSSGSSGVKDGKSTKNSKFGGGGIHMLISPEMLDARIGLPVDEMLLVFPARNSLPGLPPPSIINVPNLVEMSMKKKKMQKQLPANSLGAGDAGGMDDLKSIRNSFDAIIQCMKRKTAPPPIPIPSASPPAASDFSMKASLTATGAASFSPSPASKAAKSGNASQALTSKTTTTVSPPHKSHMDIISLLPNGAFKQQLQLCPLVAMHRLFPLLVTQLLGQRSARPQLPREKRTLPIWEELEVQETTEDQEAELCWLMVFLNWVSSLCWHKCYIFTCLG</sequence>
<dbReference type="OMA" id="FLRIWHP"/>
<feature type="compositionally biased region" description="Polar residues" evidence="2">
    <location>
        <begin position="872"/>
        <end position="884"/>
    </location>
</feature>
<feature type="compositionally biased region" description="Low complexity" evidence="2">
    <location>
        <begin position="989"/>
        <end position="1015"/>
    </location>
</feature>
<feature type="compositionally biased region" description="Low complexity" evidence="2">
    <location>
        <begin position="895"/>
        <end position="908"/>
    </location>
</feature>
<dbReference type="InterPro" id="IPR000330">
    <property type="entry name" value="SNF2_N"/>
</dbReference>
<dbReference type="Proteomes" id="UP000019132">
    <property type="component" value="Unassembled WGS sequence"/>
</dbReference>
<feature type="region of interest" description="Disordered" evidence="2">
    <location>
        <begin position="989"/>
        <end position="1052"/>
    </location>
</feature>
<feature type="compositionally biased region" description="Basic and acidic residues" evidence="2">
    <location>
        <begin position="733"/>
        <end position="750"/>
    </location>
</feature>
<dbReference type="Gene3D" id="1.10.10.60">
    <property type="entry name" value="Homeodomain-like"/>
    <property type="match status" value="1"/>
</dbReference>
<dbReference type="EnsemblProtists" id="PYU1_T014536">
    <property type="protein sequence ID" value="PYU1_T014536"/>
    <property type="gene ID" value="PYU1_G014505"/>
</dbReference>
<dbReference type="GO" id="GO:0005524">
    <property type="term" value="F:ATP binding"/>
    <property type="evidence" value="ECO:0007669"/>
    <property type="project" value="InterPro"/>
</dbReference>
<protein>
    <recommendedName>
        <fullName evidence="3">Myb-like domain-containing protein</fullName>
    </recommendedName>
</protein>